<evidence type="ECO:0000313" key="1">
    <source>
        <dbReference type="EMBL" id="GIY25822.1"/>
    </source>
</evidence>
<comment type="caution">
    <text evidence="1">The sequence shown here is derived from an EMBL/GenBank/DDBJ whole genome shotgun (WGS) entry which is preliminary data.</text>
</comment>
<keyword evidence="2" id="KW-1185">Reference proteome</keyword>
<evidence type="ECO:0000313" key="2">
    <source>
        <dbReference type="Proteomes" id="UP001054837"/>
    </source>
</evidence>
<reference evidence="1 2" key="1">
    <citation type="submission" date="2021-06" db="EMBL/GenBank/DDBJ databases">
        <title>Caerostris darwini draft genome.</title>
        <authorList>
            <person name="Kono N."/>
            <person name="Arakawa K."/>
        </authorList>
    </citation>
    <scope>NUCLEOTIDE SEQUENCE [LARGE SCALE GENOMIC DNA]</scope>
</reference>
<accession>A0AAV4RWR4</accession>
<sequence>MYNDVFKLLMGYSASRLIAKYFCFVTLVCKNDSFLIWIRPPLEAFTLFERGHFKRRPNYSWCPGTKEWNDVFNNARIYSLLCVRPCSEQYPRQLKLGCSPLPDICTCPILW</sequence>
<organism evidence="1 2">
    <name type="scientific">Caerostris darwini</name>
    <dbReference type="NCBI Taxonomy" id="1538125"/>
    <lineage>
        <taxon>Eukaryota</taxon>
        <taxon>Metazoa</taxon>
        <taxon>Ecdysozoa</taxon>
        <taxon>Arthropoda</taxon>
        <taxon>Chelicerata</taxon>
        <taxon>Arachnida</taxon>
        <taxon>Araneae</taxon>
        <taxon>Araneomorphae</taxon>
        <taxon>Entelegynae</taxon>
        <taxon>Araneoidea</taxon>
        <taxon>Araneidae</taxon>
        <taxon>Caerostris</taxon>
    </lineage>
</organism>
<dbReference type="EMBL" id="BPLQ01006857">
    <property type="protein sequence ID" value="GIY25822.1"/>
    <property type="molecule type" value="Genomic_DNA"/>
</dbReference>
<name>A0AAV4RWR4_9ARAC</name>
<gene>
    <name evidence="1" type="ORF">CDAR_600141</name>
</gene>
<protein>
    <submittedName>
        <fullName evidence="1">Uncharacterized protein</fullName>
    </submittedName>
</protein>
<proteinExistence type="predicted"/>
<dbReference type="Proteomes" id="UP001054837">
    <property type="component" value="Unassembled WGS sequence"/>
</dbReference>
<dbReference type="AlphaFoldDB" id="A0AAV4RWR4"/>